<feature type="domain" description="ABC3 transporter permease C-terminal" evidence="8">
    <location>
        <begin position="342"/>
        <end position="459"/>
    </location>
</feature>
<dbReference type="RefSeq" id="WP_116776752.1">
    <property type="nucleotide sequence ID" value="NZ_QDKG01000006.1"/>
</dbReference>
<dbReference type="Pfam" id="PF02687">
    <property type="entry name" value="FtsX"/>
    <property type="match status" value="1"/>
</dbReference>
<dbReference type="Proteomes" id="UP000245627">
    <property type="component" value="Unassembled WGS sequence"/>
</dbReference>
<evidence type="ECO:0000259" key="9">
    <source>
        <dbReference type="Pfam" id="PF12704"/>
    </source>
</evidence>
<feature type="transmembrane region" description="Helical" evidence="7">
    <location>
        <begin position="342"/>
        <end position="363"/>
    </location>
</feature>
<dbReference type="InterPro" id="IPR051125">
    <property type="entry name" value="ABC-4/HrtB_transporter"/>
</dbReference>
<keyword evidence="3 7" id="KW-0812">Transmembrane</keyword>
<comment type="subcellular location">
    <subcellularLocation>
        <location evidence="1">Cell membrane</location>
        <topology evidence="1">Multi-pass membrane protein</topology>
    </subcellularLocation>
</comment>
<protein>
    <submittedName>
        <fullName evidence="10">ABC transporter permease</fullName>
    </submittedName>
</protein>
<keyword evidence="2" id="KW-1003">Cell membrane</keyword>
<evidence type="ECO:0000313" key="10">
    <source>
        <dbReference type="EMBL" id="PVH24354.1"/>
    </source>
</evidence>
<comment type="caution">
    <text evidence="10">The sequence shown here is derived from an EMBL/GenBank/DDBJ whole genome shotgun (WGS) entry which is preliminary data.</text>
</comment>
<gene>
    <name evidence="10" type="ORF">DC487_14830</name>
</gene>
<keyword evidence="5 7" id="KW-0472">Membrane</keyword>
<evidence type="ECO:0000313" key="11">
    <source>
        <dbReference type="Proteomes" id="UP000245627"/>
    </source>
</evidence>
<dbReference type="Pfam" id="PF12704">
    <property type="entry name" value="MacB_PCD"/>
    <property type="match status" value="1"/>
</dbReference>
<dbReference type="InterPro" id="IPR003838">
    <property type="entry name" value="ABC3_permease_C"/>
</dbReference>
<evidence type="ECO:0000256" key="4">
    <source>
        <dbReference type="ARBA" id="ARBA00022989"/>
    </source>
</evidence>
<name>A0A2T8HG17_9SPHI</name>
<evidence type="ECO:0000256" key="2">
    <source>
        <dbReference type="ARBA" id="ARBA00022475"/>
    </source>
</evidence>
<dbReference type="InterPro" id="IPR025857">
    <property type="entry name" value="MacB_PCD"/>
</dbReference>
<dbReference type="PANTHER" id="PTHR43738:SF2">
    <property type="entry name" value="ABC TRANSPORTER PERMEASE"/>
    <property type="match status" value="1"/>
</dbReference>
<keyword evidence="4 7" id="KW-1133">Transmembrane helix</keyword>
<evidence type="ECO:0000256" key="1">
    <source>
        <dbReference type="ARBA" id="ARBA00004651"/>
    </source>
</evidence>
<feature type="region of interest" description="Disordered" evidence="6">
    <location>
        <begin position="211"/>
        <end position="270"/>
    </location>
</feature>
<dbReference type="AlphaFoldDB" id="A0A2T8HG17"/>
<keyword evidence="11" id="KW-1185">Reference proteome</keyword>
<feature type="compositionally biased region" description="Basic and acidic residues" evidence="6">
    <location>
        <begin position="211"/>
        <end position="269"/>
    </location>
</feature>
<evidence type="ECO:0000256" key="6">
    <source>
        <dbReference type="SAM" id="MobiDB-lite"/>
    </source>
</evidence>
<feature type="transmembrane region" description="Helical" evidence="7">
    <location>
        <begin position="383"/>
        <end position="414"/>
    </location>
</feature>
<evidence type="ECO:0000259" key="8">
    <source>
        <dbReference type="Pfam" id="PF02687"/>
    </source>
</evidence>
<proteinExistence type="predicted"/>
<evidence type="ECO:0000256" key="3">
    <source>
        <dbReference type="ARBA" id="ARBA00022692"/>
    </source>
</evidence>
<feature type="transmembrane region" description="Helical" evidence="7">
    <location>
        <begin position="15"/>
        <end position="37"/>
    </location>
</feature>
<feature type="transmembrane region" description="Helical" evidence="7">
    <location>
        <begin position="434"/>
        <end position="453"/>
    </location>
</feature>
<dbReference type="PANTHER" id="PTHR43738">
    <property type="entry name" value="ABC TRANSPORTER, MEMBRANE PROTEIN"/>
    <property type="match status" value="1"/>
</dbReference>
<sequence>MSTLQLVWKNITQQLGSALLSILLTAFGVAILVVIYITSDTFEKQLDNNSKNIDLVIGAKGSPLQLILSSIYHVDYPTGNILLSDALQFRDNPLVDLAVPMSLGDNFKGHRIIGTDSTYFDLYELEIAQGSMWSKSFETVIGSETARKNNLKIGDPVHSAHGLAENGHVHDEHPFTVVGILAPTGTVVDNLLLCDLASIWDVHDIAHDDDHTHADGDHAHNHESHDHEHNHESHDHEHNHDDHQHTTDAHHDHHDHQHAEENAHEHEQDTASVQVVKSIGDDVYKSQGLEITSLLIRYSSPAAISTLPRMVNQSTAMQAASPAMETTRLFSLLGVGIDSLEILAYVIMLIAGLSVFISLYNALKERKYDLAVMRSLGAGKTKLFTLVIVEGLVITLIGGVVGLLFGHLALYYISTQTGQSADFIQALAVSPTELLILVIAAAIGTIAAILPAIKAYNTTISTILGDK</sequence>
<dbReference type="GO" id="GO:0005886">
    <property type="term" value="C:plasma membrane"/>
    <property type="evidence" value="ECO:0007669"/>
    <property type="project" value="UniProtKB-SubCell"/>
</dbReference>
<organism evidence="10 11">
    <name type="scientific">Sphingobacterium corticibacter</name>
    <dbReference type="NCBI Taxonomy" id="2171749"/>
    <lineage>
        <taxon>Bacteria</taxon>
        <taxon>Pseudomonadati</taxon>
        <taxon>Bacteroidota</taxon>
        <taxon>Sphingobacteriia</taxon>
        <taxon>Sphingobacteriales</taxon>
        <taxon>Sphingobacteriaceae</taxon>
        <taxon>Sphingobacterium</taxon>
    </lineage>
</organism>
<accession>A0A2T8HG17</accession>
<evidence type="ECO:0000256" key="7">
    <source>
        <dbReference type="SAM" id="Phobius"/>
    </source>
</evidence>
<evidence type="ECO:0000256" key="5">
    <source>
        <dbReference type="ARBA" id="ARBA00023136"/>
    </source>
</evidence>
<feature type="domain" description="MacB-like periplasmic core" evidence="9">
    <location>
        <begin position="19"/>
        <end position="186"/>
    </location>
</feature>
<reference evidence="10 11" key="1">
    <citation type="submission" date="2018-04" db="EMBL/GenBank/DDBJ databases">
        <title>Sphingobacterium cortibacter sp. nov.</title>
        <authorList>
            <person name="Li Y."/>
        </authorList>
    </citation>
    <scope>NUCLEOTIDE SEQUENCE [LARGE SCALE GENOMIC DNA]</scope>
    <source>
        <strain evidence="10 11">2c-3</strain>
    </source>
</reference>
<dbReference type="OrthoDB" id="9784014at2"/>
<dbReference type="EMBL" id="QDKG01000006">
    <property type="protein sequence ID" value="PVH24354.1"/>
    <property type="molecule type" value="Genomic_DNA"/>
</dbReference>